<dbReference type="InterPro" id="IPR045126">
    <property type="entry name" value="TRAPPC10/Trs130"/>
</dbReference>
<evidence type="ECO:0000256" key="3">
    <source>
        <dbReference type="ARBA" id="ARBA00023034"/>
    </source>
</evidence>
<dbReference type="InterPro" id="IPR055505">
    <property type="entry name" value="DUF7077"/>
</dbReference>
<evidence type="ECO:0008006" key="11">
    <source>
        <dbReference type="Google" id="ProtNLM"/>
    </source>
</evidence>
<keyword evidence="3" id="KW-0333">Golgi apparatus</keyword>
<dbReference type="Proteomes" id="UP000769528">
    <property type="component" value="Unassembled WGS sequence"/>
</dbReference>
<dbReference type="InterPro" id="IPR056916">
    <property type="entry name" value="NTS_TR130"/>
</dbReference>
<comment type="subcellular location">
    <subcellularLocation>
        <location evidence="1">Golgi apparatus</location>
    </subcellularLocation>
</comment>
<feature type="domain" description="TRAPPC10/Trs130 N-terminal" evidence="5">
    <location>
        <begin position="14"/>
        <end position="161"/>
    </location>
</feature>
<dbReference type="InterPro" id="IPR056913">
    <property type="entry name" value="TRAPPC10/Trs130_N"/>
</dbReference>
<dbReference type="PANTHER" id="PTHR13251">
    <property type="entry name" value="EPILEPSY HOLOPROSENCEPHALY CANDIDATE 1/TMEM1"/>
    <property type="match status" value="1"/>
</dbReference>
<dbReference type="InterPro" id="IPR022233">
    <property type="entry name" value="TRAPPC10/Trs130_C"/>
</dbReference>
<evidence type="ECO:0000259" key="5">
    <source>
        <dbReference type="Pfam" id="PF23036"/>
    </source>
</evidence>
<dbReference type="GO" id="GO:0006891">
    <property type="term" value="P:intra-Golgi vesicle-mediated transport"/>
    <property type="evidence" value="ECO:0007669"/>
    <property type="project" value="TreeGrafter"/>
</dbReference>
<protein>
    <recommendedName>
        <fullName evidence="11">Trafficking protein particle complex II-specific subunit 130</fullName>
    </recommendedName>
</protein>
<feature type="domain" description="DUF7077" evidence="7">
    <location>
        <begin position="722"/>
        <end position="830"/>
    </location>
</feature>
<feature type="domain" description="DUF7076" evidence="6">
    <location>
        <begin position="602"/>
        <end position="702"/>
    </location>
</feature>
<dbReference type="GO" id="GO:0005829">
    <property type="term" value="C:cytosol"/>
    <property type="evidence" value="ECO:0007669"/>
    <property type="project" value="GOC"/>
</dbReference>
<dbReference type="Pfam" id="PF24967">
    <property type="entry name" value="NTS_TR130"/>
    <property type="match status" value="1"/>
</dbReference>
<proteinExistence type="predicted"/>
<evidence type="ECO:0000256" key="1">
    <source>
        <dbReference type="ARBA" id="ARBA00004555"/>
    </source>
</evidence>
<dbReference type="GO" id="GO:0034498">
    <property type="term" value="P:early endosome to Golgi transport"/>
    <property type="evidence" value="ECO:0007669"/>
    <property type="project" value="TreeGrafter"/>
</dbReference>
<organism evidence="9 10">
    <name type="scientific">Wickerhamomyces mucosus</name>
    <dbReference type="NCBI Taxonomy" id="1378264"/>
    <lineage>
        <taxon>Eukaryota</taxon>
        <taxon>Fungi</taxon>
        <taxon>Dikarya</taxon>
        <taxon>Ascomycota</taxon>
        <taxon>Saccharomycotina</taxon>
        <taxon>Saccharomycetes</taxon>
        <taxon>Phaffomycetales</taxon>
        <taxon>Wickerhamomycetaceae</taxon>
        <taxon>Wickerhamomyces</taxon>
    </lineage>
</organism>
<evidence type="ECO:0000313" key="9">
    <source>
        <dbReference type="EMBL" id="KAH3673369.1"/>
    </source>
</evidence>
<dbReference type="AlphaFoldDB" id="A0A9P8TC70"/>
<evidence type="ECO:0000256" key="2">
    <source>
        <dbReference type="ARBA" id="ARBA00022448"/>
    </source>
</evidence>
<reference evidence="9" key="2">
    <citation type="submission" date="2021-01" db="EMBL/GenBank/DDBJ databases">
        <authorList>
            <person name="Schikora-Tamarit M.A."/>
        </authorList>
    </citation>
    <scope>NUCLEOTIDE SEQUENCE</scope>
    <source>
        <strain evidence="9">CBS6341</strain>
    </source>
</reference>
<dbReference type="Pfam" id="PF23036">
    <property type="entry name" value="TRAPPC10_1st"/>
    <property type="match status" value="2"/>
</dbReference>
<dbReference type="Pfam" id="PF23273">
    <property type="entry name" value="DUF7076"/>
    <property type="match status" value="1"/>
</dbReference>
<keyword evidence="10" id="KW-1185">Reference proteome</keyword>
<dbReference type="PANTHER" id="PTHR13251:SF3">
    <property type="entry name" value="TRAFFICKING PROTEIN PARTICLE COMPLEX SUBUNIT 10"/>
    <property type="match status" value="1"/>
</dbReference>
<accession>A0A9P8TC70</accession>
<name>A0A9P8TC70_9ASCO</name>
<evidence type="ECO:0000259" key="7">
    <source>
        <dbReference type="Pfam" id="PF23274"/>
    </source>
</evidence>
<dbReference type="OrthoDB" id="10256906at2759"/>
<dbReference type="EMBL" id="JAEUBF010001009">
    <property type="protein sequence ID" value="KAH3673369.1"/>
    <property type="molecule type" value="Genomic_DNA"/>
</dbReference>
<feature type="domain" description="TRAPPC10/Trs130 N-terminal" evidence="5">
    <location>
        <begin position="181"/>
        <end position="342"/>
    </location>
</feature>
<evidence type="ECO:0000259" key="8">
    <source>
        <dbReference type="Pfam" id="PF24967"/>
    </source>
</evidence>
<feature type="domain" description="TRAPPC10/Trs130 C-terminal" evidence="4">
    <location>
        <begin position="1034"/>
        <end position="1183"/>
    </location>
</feature>
<evidence type="ECO:0000259" key="6">
    <source>
        <dbReference type="Pfam" id="PF23273"/>
    </source>
</evidence>
<dbReference type="Pfam" id="PF12584">
    <property type="entry name" value="TRAPPC10"/>
    <property type="match status" value="1"/>
</dbReference>
<comment type="caution">
    <text evidence="9">The sequence shown here is derived from an EMBL/GenBank/DDBJ whole genome shotgun (WGS) entry which is preliminary data.</text>
</comment>
<dbReference type="InterPro" id="IPR055504">
    <property type="entry name" value="DUF7076"/>
</dbReference>
<keyword evidence="2" id="KW-0813">Transport</keyword>
<sequence length="1187" mass="135747">MSSSLPPLLAGFYDPFSIYGRLRERLEKTIQLTNLHWRKSANDSLRSIPQLPLALFEEVPRIFDNNSNSPTLNIHELSKHELINSINKVSSTPFVRLMLIKCVNMDDYRGKVRPLIEEWLKSNVVKANAPVDWYIILYSESESDNKTQTRIYEKLRTDFNGTGISSSSTLSNTVTASLNTNLSTNDRIMKMNETVGTKLEESEIVNVFNTRLKTGVIHSFSSRLEIMTNVLNLLFTCENEIETEFRAYVVLKEAIASLFLKVHLFEDALEGYDDISQTVLKFQMNKHIFPMRSWNSKNVQTFQDYTRKKTVIDSGSDELPIFNLRILLFVKQFIVLESLSEASASLSIKSIHISEFLRRLNIVISDISDLFAVTPLAIAEWIYMVIDEILNLKVCSSLIQGISEDSETNMNEISERFGDLRLLQRKKLTELAFSQGFKLENITQTFNILLSDESYTIEDDKLVEVLKTQDSFEDKYIQLTEEAIKHYGMAGRPRSVDILSIDIALLDYQNKEYERAVSVLSTCPDFYQSEGWDFIGLHLLIVLIDCLENLNPEAEFFSPSSKNVMLAKYYLDYLRIITENEIPVPRLNSQNVLSKLGKLEAVEIPYHVNGLFDLSINNTVMLSDNDEYGLIITWKNKLGFHFELKDIKLYLMSEEGEVLLFEREELLLAGSIEETELLSHDISISACNAHNLTARFNNITFLYDFGTTLDAFKFYPSPYNTTLKIETSTDFDLDQKSFSVFIETGSSDIEDVKLEYHSNLNNIYLENKAKVLTNSSLKNFGLVDFDASTVTIPSIPKKSKYEISVPYTVTNTILTNSLDVKAKLSYVLNGVPKSQRISTILDTSLSIAVSVQDIFKNESLYAKFSIGTSESENPVYLQNVSMNGNGKFRVTKPLEPKSFVAFGKQPGSYFFKIDRILGSEVTKEEFLKLAVTYRNLRDEILSIFKEELRVRLRELSNFLNYIDLKAIKFDYQQFVLNSLVDVLEYNAHSCFEGLRSIAKRERLEIIRIFDEVVESNFKVQSDFTFPNRHLFINVQIPTVEVIHILELRLPEGLTYSVIGEAIPVMLSVTSKLNRTQEGINSSEKPKKRVLFAGEDSKIKKFDFEVLSNQDSWLINGLNKFSIELDKSSDKDVFKHPDIELSLIPFRTGKLQLPKLKVTSSNESKSDYSMEVDYKNDSETIHIVSDVS</sequence>
<feature type="domain" description="Trs130 NTS" evidence="8">
    <location>
        <begin position="364"/>
        <end position="553"/>
    </location>
</feature>
<dbReference type="GO" id="GO:1990071">
    <property type="term" value="C:TRAPPII protein complex"/>
    <property type="evidence" value="ECO:0007669"/>
    <property type="project" value="InterPro"/>
</dbReference>
<evidence type="ECO:0000313" key="10">
    <source>
        <dbReference type="Proteomes" id="UP000769528"/>
    </source>
</evidence>
<gene>
    <name evidence="9" type="ORF">WICMUC_003688</name>
</gene>
<reference evidence="9" key="1">
    <citation type="journal article" date="2021" name="Open Biol.">
        <title>Shared evolutionary footprints suggest mitochondrial oxidative damage underlies multiple complex I losses in fungi.</title>
        <authorList>
            <person name="Schikora-Tamarit M.A."/>
            <person name="Marcet-Houben M."/>
            <person name="Nosek J."/>
            <person name="Gabaldon T."/>
        </authorList>
    </citation>
    <scope>NUCLEOTIDE SEQUENCE</scope>
    <source>
        <strain evidence="9">CBS6341</strain>
    </source>
</reference>
<evidence type="ECO:0000259" key="4">
    <source>
        <dbReference type="Pfam" id="PF12584"/>
    </source>
</evidence>
<dbReference type="Pfam" id="PF23274">
    <property type="entry name" value="DUF7077"/>
    <property type="match status" value="1"/>
</dbReference>